<sequence>MSVKVAVRCRPFNRREVNAQSECAITMHESSTVLHQPGSGPDRHRQFTFDHSFWSFDAKDSHFADQESVYTAVGQPLLDEAFQGYHGTIFAYGQTGAGKSYSMMGGVEVSYMEIYLEKVKDLLAPTSTQHTLRVRENASTGPYVEGLTSHAVSNFAMVQQLMDDGSRMRTVKATAMNDVSSRSHAIFQLIFTQTAVIERGSKRVEQERVSKISLVDLAGSERSGQINAGKSDRMKEGNVINQSLSTLGKVISTLADKGRGKKGQHVPYRESVLTWLLRESLGGNSKTLMLAAISPAAINYEETLSTLRYANQAKNIVNRAVVNEDATATMVRQLNEEIERLRLELASAQ</sequence>
<dbReference type="RefSeq" id="XP_001744310.1">
    <property type="nucleotide sequence ID" value="XM_001744258.1"/>
</dbReference>
<dbReference type="AlphaFoldDB" id="A9UV39"/>
<keyword evidence="4" id="KW-0493">Microtubule</keyword>
<dbReference type="KEGG" id="mbr:MONBRDRAFT_15748"/>
<keyword evidence="3 4" id="KW-0505">Motor protein</keyword>
<dbReference type="PRINTS" id="PR00380">
    <property type="entry name" value="KINESINHEAVY"/>
</dbReference>
<protein>
    <recommendedName>
        <fullName evidence="4">Kinesin-like protein</fullName>
    </recommendedName>
</protein>
<dbReference type="Proteomes" id="UP000001357">
    <property type="component" value="Unassembled WGS sequence"/>
</dbReference>
<dbReference type="STRING" id="81824.A9UV39"/>
<keyword evidence="2 3" id="KW-0067">ATP-binding</keyword>
<dbReference type="InterPro" id="IPR001752">
    <property type="entry name" value="Kinesin_motor_dom"/>
</dbReference>
<dbReference type="GeneID" id="5889480"/>
<dbReference type="GO" id="GO:0016887">
    <property type="term" value="F:ATP hydrolysis activity"/>
    <property type="evidence" value="ECO:0000318"/>
    <property type="project" value="GO_Central"/>
</dbReference>
<reference evidence="6 7" key="1">
    <citation type="journal article" date="2008" name="Nature">
        <title>The genome of the choanoflagellate Monosiga brevicollis and the origin of metazoans.</title>
        <authorList>
            <consortium name="JGI Sequencing"/>
            <person name="King N."/>
            <person name="Westbrook M.J."/>
            <person name="Young S.L."/>
            <person name="Kuo A."/>
            <person name="Abedin M."/>
            <person name="Chapman J."/>
            <person name="Fairclough S."/>
            <person name="Hellsten U."/>
            <person name="Isogai Y."/>
            <person name="Letunic I."/>
            <person name="Marr M."/>
            <person name="Pincus D."/>
            <person name="Putnam N."/>
            <person name="Rokas A."/>
            <person name="Wright K.J."/>
            <person name="Zuzow R."/>
            <person name="Dirks W."/>
            <person name="Good M."/>
            <person name="Goodstein D."/>
            <person name="Lemons D."/>
            <person name="Li W."/>
            <person name="Lyons J.B."/>
            <person name="Morris A."/>
            <person name="Nichols S."/>
            <person name="Richter D.J."/>
            <person name="Salamov A."/>
            <person name="Bork P."/>
            <person name="Lim W.A."/>
            <person name="Manning G."/>
            <person name="Miller W.T."/>
            <person name="McGinnis W."/>
            <person name="Shapiro H."/>
            <person name="Tjian R."/>
            <person name="Grigoriev I.V."/>
            <person name="Rokhsar D."/>
        </authorList>
    </citation>
    <scope>NUCLEOTIDE SEQUENCE [LARGE SCALE GENOMIC DNA]</scope>
    <source>
        <strain evidence="7">MX1 / ATCC 50154</strain>
    </source>
</reference>
<gene>
    <name evidence="6" type="ORF">MONBRDRAFT_15748</name>
</gene>
<proteinExistence type="inferred from homology"/>
<dbReference type="GO" id="GO:0047496">
    <property type="term" value="P:vesicle transport along microtubule"/>
    <property type="evidence" value="ECO:0000318"/>
    <property type="project" value="GO_Central"/>
</dbReference>
<feature type="binding site" evidence="3">
    <location>
        <begin position="93"/>
        <end position="100"/>
    </location>
    <ligand>
        <name>ATP</name>
        <dbReference type="ChEBI" id="CHEBI:30616"/>
    </ligand>
</feature>
<dbReference type="InterPro" id="IPR036961">
    <property type="entry name" value="Kinesin_motor_dom_sf"/>
</dbReference>
<dbReference type="GO" id="GO:0005737">
    <property type="term" value="C:cytoplasm"/>
    <property type="evidence" value="ECO:0000318"/>
    <property type="project" value="GO_Central"/>
</dbReference>
<dbReference type="PANTHER" id="PTHR47117">
    <property type="entry name" value="STAR-RELATED LIPID TRANSFER PROTEIN 9"/>
    <property type="match status" value="1"/>
</dbReference>
<evidence type="ECO:0000256" key="2">
    <source>
        <dbReference type="ARBA" id="ARBA00022840"/>
    </source>
</evidence>
<dbReference type="GO" id="GO:0005871">
    <property type="term" value="C:kinesin complex"/>
    <property type="evidence" value="ECO:0000318"/>
    <property type="project" value="GO_Central"/>
</dbReference>
<organism evidence="6 7">
    <name type="scientific">Monosiga brevicollis</name>
    <name type="common">Choanoflagellate</name>
    <dbReference type="NCBI Taxonomy" id="81824"/>
    <lineage>
        <taxon>Eukaryota</taxon>
        <taxon>Choanoflagellata</taxon>
        <taxon>Craspedida</taxon>
        <taxon>Salpingoecidae</taxon>
        <taxon>Monosiga</taxon>
    </lineage>
</organism>
<dbReference type="InParanoid" id="A9UV39"/>
<evidence type="ECO:0000313" key="7">
    <source>
        <dbReference type="Proteomes" id="UP000001357"/>
    </source>
</evidence>
<dbReference type="GO" id="GO:0005524">
    <property type="term" value="F:ATP binding"/>
    <property type="evidence" value="ECO:0007669"/>
    <property type="project" value="UniProtKB-UniRule"/>
</dbReference>
<accession>A9UV39</accession>
<comment type="similarity">
    <text evidence="3 4">Belongs to the TRAFAC class myosin-kinesin ATPase superfamily. Kinesin family.</text>
</comment>
<dbReference type="SMART" id="SM00129">
    <property type="entry name" value="KISc"/>
    <property type="match status" value="1"/>
</dbReference>
<name>A9UV39_MONBE</name>
<evidence type="ECO:0000259" key="5">
    <source>
        <dbReference type="PROSITE" id="PS50067"/>
    </source>
</evidence>
<dbReference type="Gene3D" id="3.40.850.10">
    <property type="entry name" value="Kinesin motor domain"/>
    <property type="match status" value="1"/>
</dbReference>
<keyword evidence="7" id="KW-1185">Reference proteome</keyword>
<evidence type="ECO:0000256" key="1">
    <source>
        <dbReference type="ARBA" id="ARBA00022741"/>
    </source>
</evidence>
<dbReference type="EMBL" id="CH991546">
    <property type="protein sequence ID" value="EDQ91013.1"/>
    <property type="molecule type" value="Genomic_DNA"/>
</dbReference>
<feature type="non-terminal residue" evidence="6">
    <location>
        <position position="349"/>
    </location>
</feature>
<dbReference type="PROSITE" id="PS00411">
    <property type="entry name" value="KINESIN_MOTOR_1"/>
    <property type="match status" value="1"/>
</dbReference>
<keyword evidence="1 3" id="KW-0547">Nucleotide-binding</keyword>
<dbReference type="GO" id="GO:0008017">
    <property type="term" value="F:microtubule binding"/>
    <property type="evidence" value="ECO:0000318"/>
    <property type="project" value="GO_Central"/>
</dbReference>
<dbReference type="OMA" id="RICQVRW"/>
<dbReference type="PROSITE" id="PS50067">
    <property type="entry name" value="KINESIN_MOTOR_2"/>
    <property type="match status" value="1"/>
</dbReference>
<feature type="domain" description="Kinesin motor" evidence="5">
    <location>
        <begin position="2"/>
        <end position="316"/>
    </location>
</feature>
<dbReference type="eggNOG" id="KOG0241">
    <property type="taxonomic scope" value="Eukaryota"/>
</dbReference>
<evidence type="ECO:0000313" key="6">
    <source>
        <dbReference type="EMBL" id="EDQ91013.1"/>
    </source>
</evidence>
<dbReference type="GO" id="GO:0003777">
    <property type="term" value="F:microtubule motor activity"/>
    <property type="evidence" value="ECO:0000318"/>
    <property type="project" value="GO_Central"/>
</dbReference>
<dbReference type="SUPFAM" id="SSF52540">
    <property type="entry name" value="P-loop containing nucleoside triphosphate hydrolases"/>
    <property type="match status" value="1"/>
</dbReference>
<dbReference type="Pfam" id="PF00225">
    <property type="entry name" value="Kinesin"/>
    <property type="match status" value="2"/>
</dbReference>
<dbReference type="InterPro" id="IPR027417">
    <property type="entry name" value="P-loop_NTPase"/>
</dbReference>
<dbReference type="InterPro" id="IPR019821">
    <property type="entry name" value="Kinesin_motor_CS"/>
</dbReference>
<evidence type="ECO:0000256" key="3">
    <source>
        <dbReference type="PROSITE-ProRule" id="PRU00283"/>
    </source>
</evidence>
<dbReference type="GO" id="GO:0005874">
    <property type="term" value="C:microtubule"/>
    <property type="evidence" value="ECO:0000318"/>
    <property type="project" value="GO_Central"/>
</dbReference>
<evidence type="ECO:0000256" key="4">
    <source>
        <dbReference type="RuleBase" id="RU000394"/>
    </source>
</evidence>